<accession>A0A6C0IVA9</accession>
<dbReference type="AlphaFoldDB" id="A0A6C0IVA9"/>
<evidence type="ECO:0000313" key="1">
    <source>
        <dbReference type="EMBL" id="QHT97178.1"/>
    </source>
</evidence>
<protein>
    <submittedName>
        <fullName evidence="1">Uncharacterized protein</fullName>
    </submittedName>
</protein>
<sequence>MSWANIAKKPTTNVPVIKNTTEIKIIENNEIRLENYESLEYITIQENLYNSLEELKENCETFTPWLLNKVSTSDLLNFLNYYIEYKETIIYSSESEEEEFVSFE</sequence>
<organism evidence="1">
    <name type="scientific">viral metagenome</name>
    <dbReference type="NCBI Taxonomy" id="1070528"/>
    <lineage>
        <taxon>unclassified sequences</taxon>
        <taxon>metagenomes</taxon>
        <taxon>organismal metagenomes</taxon>
    </lineage>
</organism>
<name>A0A6C0IVA9_9ZZZZ</name>
<proteinExistence type="predicted"/>
<dbReference type="EMBL" id="MN740273">
    <property type="protein sequence ID" value="QHT97178.1"/>
    <property type="molecule type" value="Genomic_DNA"/>
</dbReference>
<reference evidence="1" key="1">
    <citation type="journal article" date="2020" name="Nature">
        <title>Giant virus diversity and host interactions through global metagenomics.</title>
        <authorList>
            <person name="Schulz F."/>
            <person name="Roux S."/>
            <person name="Paez-Espino D."/>
            <person name="Jungbluth S."/>
            <person name="Walsh D.A."/>
            <person name="Denef V.J."/>
            <person name="McMahon K.D."/>
            <person name="Konstantinidis K.T."/>
            <person name="Eloe-Fadrosh E.A."/>
            <person name="Kyrpides N.C."/>
            <person name="Woyke T."/>
        </authorList>
    </citation>
    <scope>NUCLEOTIDE SEQUENCE</scope>
    <source>
        <strain evidence="1">GVMAG-M-3300025138-11</strain>
    </source>
</reference>